<keyword evidence="3" id="KW-1185">Reference proteome</keyword>
<proteinExistence type="predicted"/>
<dbReference type="EMBL" id="BTSX01000005">
    <property type="protein sequence ID" value="GMS98253.1"/>
    <property type="molecule type" value="Genomic_DNA"/>
</dbReference>
<dbReference type="AlphaFoldDB" id="A0AAV5TW64"/>
<dbReference type="EMBL" id="BTSX01000170">
    <property type="protein sequence ID" value="GMT08700.1"/>
    <property type="molecule type" value="Genomic_DNA"/>
</dbReference>
<reference evidence="1" key="1">
    <citation type="submission" date="2023-10" db="EMBL/GenBank/DDBJ databases">
        <title>Genome assembly of Pristionchus species.</title>
        <authorList>
            <person name="Yoshida K."/>
            <person name="Sommer R.J."/>
        </authorList>
    </citation>
    <scope>NUCLEOTIDE SEQUENCE</scope>
    <source>
        <strain evidence="1">RS0144</strain>
    </source>
</reference>
<comment type="caution">
    <text evidence="1">The sequence shown here is derived from an EMBL/GenBank/DDBJ whole genome shotgun (WGS) entry which is preliminary data.</text>
</comment>
<evidence type="ECO:0000313" key="3">
    <source>
        <dbReference type="Proteomes" id="UP001432027"/>
    </source>
</evidence>
<name>A0AAV5TW64_9BILA</name>
<organism evidence="1 3">
    <name type="scientific">Pristionchus entomophagus</name>
    <dbReference type="NCBI Taxonomy" id="358040"/>
    <lineage>
        <taxon>Eukaryota</taxon>
        <taxon>Metazoa</taxon>
        <taxon>Ecdysozoa</taxon>
        <taxon>Nematoda</taxon>
        <taxon>Chromadorea</taxon>
        <taxon>Rhabditida</taxon>
        <taxon>Rhabditina</taxon>
        <taxon>Diplogasteromorpha</taxon>
        <taxon>Diplogasteroidea</taxon>
        <taxon>Neodiplogasteridae</taxon>
        <taxon>Pristionchus</taxon>
    </lineage>
</organism>
<accession>A0AAV5TW64</accession>
<protein>
    <submittedName>
        <fullName evidence="1">Uncharacterized protein</fullName>
    </submittedName>
</protein>
<sequence length="119" mass="12674">VLRGLAKASVDLRGNREIPVEMGSTDNRGIREGQENRAYASSATKASADCNPLPGGSTTTSFVCPDGGMLAWREKSSNVWTNAGVDGATCGAGTKTWSVDWKEGRYYACLSDDNVCEFT</sequence>
<evidence type="ECO:0000313" key="2">
    <source>
        <dbReference type="EMBL" id="GMT08700.1"/>
    </source>
</evidence>
<evidence type="ECO:0000313" key="1">
    <source>
        <dbReference type="EMBL" id="GMS98253.1"/>
    </source>
</evidence>
<dbReference type="Proteomes" id="UP001432027">
    <property type="component" value="Unassembled WGS sequence"/>
</dbReference>
<gene>
    <name evidence="1" type="ORF">PENTCL1PPCAC_20428</name>
    <name evidence="2" type="ORF">PENTCL1PPCAC_30874</name>
</gene>
<feature type="non-terminal residue" evidence="1">
    <location>
        <position position="1"/>
    </location>
</feature>